<dbReference type="InterPro" id="IPR000531">
    <property type="entry name" value="Beta-barrel_TonB"/>
</dbReference>
<keyword evidence="6" id="KW-0732">Signal</keyword>
<dbReference type="SUPFAM" id="SSF56935">
    <property type="entry name" value="Porins"/>
    <property type="match status" value="1"/>
</dbReference>
<evidence type="ECO:0000256" key="2">
    <source>
        <dbReference type="ARBA" id="ARBA00023136"/>
    </source>
</evidence>
<feature type="chain" id="PRO_5041305509" evidence="6">
    <location>
        <begin position="34"/>
        <end position="889"/>
    </location>
</feature>
<dbReference type="GO" id="GO:0009279">
    <property type="term" value="C:cell outer membrane"/>
    <property type="evidence" value="ECO:0007669"/>
    <property type="project" value="UniProtKB-SubCell"/>
</dbReference>
<dbReference type="Gene3D" id="2.170.130.10">
    <property type="entry name" value="TonB-dependent receptor, plug domain"/>
    <property type="match status" value="1"/>
</dbReference>
<evidence type="ECO:0000256" key="3">
    <source>
        <dbReference type="ARBA" id="ARBA00023237"/>
    </source>
</evidence>
<feature type="domain" description="TonB-dependent receptor-like beta-barrel" evidence="7">
    <location>
        <begin position="427"/>
        <end position="843"/>
    </location>
</feature>
<dbReference type="Gene3D" id="2.40.170.20">
    <property type="entry name" value="TonB-dependent receptor, beta-barrel domain"/>
    <property type="match status" value="1"/>
</dbReference>
<comment type="subcellular location">
    <subcellularLocation>
        <location evidence="1 4">Cell outer membrane</location>
    </subcellularLocation>
</comment>
<evidence type="ECO:0000256" key="6">
    <source>
        <dbReference type="SAM" id="SignalP"/>
    </source>
</evidence>
<keyword evidence="10" id="KW-1185">Reference proteome</keyword>
<dbReference type="Pfam" id="PF07715">
    <property type="entry name" value="Plug"/>
    <property type="match status" value="1"/>
</dbReference>
<gene>
    <name evidence="9" type="ORF">NAF29_06385</name>
</gene>
<evidence type="ECO:0000256" key="4">
    <source>
        <dbReference type="RuleBase" id="RU003357"/>
    </source>
</evidence>
<dbReference type="EMBL" id="JAMQGP010000002">
    <property type="protein sequence ID" value="MCM2679303.1"/>
    <property type="molecule type" value="Genomic_DNA"/>
</dbReference>
<evidence type="ECO:0000256" key="1">
    <source>
        <dbReference type="ARBA" id="ARBA00004442"/>
    </source>
</evidence>
<dbReference type="PANTHER" id="PTHR40980:SF5">
    <property type="entry name" value="TONB-DEPENDENT RECEPTOR"/>
    <property type="match status" value="1"/>
</dbReference>
<feature type="domain" description="TonB-dependent receptor plug" evidence="8">
    <location>
        <begin position="67"/>
        <end position="159"/>
    </location>
</feature>
<evidence type="ECO:0000256" key="5">
    <source>
        <dbReference type="SAM" id="MobiDB-lite"/>
    </source>
</evidence>
<dbReference type="Pfam" id="PF00593">
    <property type="entry name" value="TonB_dep_Rec_b-barrel"/>
    <property type="match status" value="1"/>
</dbReference>
<name>A0AA41W6A3_9GAMM</name>
<comment type="caution">
    <text evidence="9">The sequence shown here is derived from an EMBL/GenBank/DDBJ whole genome shotgun (WGS) entry which is preliminary data.</text>
</comment>
<comment type="similarity">
    <text evidence="4">Belongs to the TonB-dependent receptor family.</text>
</comment>
<protein>
    <submittedName>
        <fullName evidence="9">TonB-dependent receptor</fullName>
    </submittedName>
</protein>
<organism evidence="9 10">
    <name type="scientific">Echinimonas agarilytica</name>
    <dbReference type="NCBI Taxonomy" id="1215918"/>
    <lineage>
        <taxon>Bacteria</taxon>
        <taxon>Pseudomonadati</taxon>
        <taxon>Pseudomonadota</taxon>
        <taxon>Gammaproteobacteria</taxon>
        <taxon>Alteromonadales</taxon>
        <taxon>Echinimonadaceae</taxon>
        <taxon>Echinimonas</taxon>
    </lineage>
</organism>
<sequence>MKTKPSFTAKKVTRAVASALSVAALFSAPSVFAQEETETTYEPGEIEVIAVTARLKSAASDVMEERRDQTYVADLMGADQISRTGDSDAAAALRRVTGLTLKDGKFIYVRGLGERYSSTSLNGAIVPSPDPTRNVVPLDMFPASIIESLSVQKSSTAKTPAAFGGGHVDIRTKSIPSDFFFKLSAGTRYNTNDSDDTYTYAGGDDDWYGKDDGTREMPSSINSTIDQYGGISPIDILTGSNGQIDFATAQQMNRELALDMNRDMTVKTEDTDLGLRGNVALGNSWDLGKDSIFGIVGALSYKEQSENYSQSEKEIAGSGDNVSLEGSKEEQGTDSITQWSAILNMGFELNENNKIETFSTYLSDTSDDVSVTIEETIDTLGEPQALQVYSIDYEERTLMSNQAKGTHFLPRFWDLEVNWMASDARSRRYAPNELSYTYNVAFDDAGTMTGRSLNTQDAPKYVYSRLDDDTENLAWDVTLPLSLSWAEVRLTGGYNYFERTRESYATRLGFDVDLAPSDPNGDILSQEFNDIFSDSNISTNVLDIELKDASTDTEDYIAAEKNDSAFGEIDLNFDDVWRVVAGVRYEDFRRATLPLTPDGDISDEGGRYDVEDYVIAEDGWYPSLSVTWQQTDEMQWRFGASKTIVRPDLRELSPVRFQDPVTGFDFFGNPELESSDIINVDVRWEWYMESGSNLSVGAFYKDLEAPIEPVQRISEAGRQLKFYNAESGYIYGIETEFLRDFSFIDSQSDVWEGFFVSGNLTVSDSEIEIAKSGEIDPTNLKRRMTGHSEWVANMQFSFDSPDGYHSATLAYNVFGERIAWGGTAGLDDVYEQPFHSLDLTYSYFATDSLAFKFKAKNMLGEESEYDQEDTTVYQKDPGTEFTLQFTYEY</sequence>
<keyword evidence="2 4" id="KW-0472">Membrane</keyword>
<proteinExistence type="inferred from homology"/>
<evidence type="ECO:0000313" key="9">
    <source>
        <dbReference type="EMBL" id="MCM2679303.1"/>
    </source>
</evidence>
<feature type="region of interest" description="Disordered" evidence="5">
    <location>
        <begin position="310"/>
        <end position="330"/>
    </location>
</feature>
<dbReference type="AlphaFoldDB" id="A0AA41W6A3"/>
<dbReference type="InterPro" id="IPR037066">
    <property type="entry name" value="Plug_dom_sf"/>
</dbReference>
<dbReference type="PANTHER" id="PTHR40980">
    <property type="entry name" value="PLUG DOMAIN-CONTAINING PROTEIN"/>
    <property type="match status" value="1"/>
</dbReference>
<dbReference type="RefSeq" id="WP_251260654.1">
    <property type="nucleotide sequence ID" value="NZ_JAMQGP010000002.1"/>
</dbReference>
<reference evidence="9 10" key="1">
    <citation type="journal article" date="2013" name="Antonie Van Leeuwenhoek">
        <title>Echinimonas agarilytica gen. nov., sp. nov., a new gammaproteobacterium isolated from the sea urchin Strongylocentrotus intermedius.</title>
        <authorList>
            <person name="Nedashkovskaya O.I."/>
            <person name="Stenkova A.M."/>
            <person name="Zhukova N.V."/>
            <person name="Van Trappen S."/>
            <person name="Lee J.S."/>
            <person name="Kim S.B."/>
        </authorList>
    </citation>
    <scope>NUCLEOTIDE SEQUENCE [LARGE SCALE GENOMIC DNA]</scope>
    <source>
        <strain evidence="9 10">KMM 6351</strain>
    </source>
</reference>
<keyword evidence="4" id="KW-0798">TonB box</keyword>
<evidence type="ECO:0000313" key="10">
    <source>
        <dbReference type="Proteomes" id="UP001165393"/>
    </source>
</evidence>
<accession>A0AA41W6A3</accession>
<keyword evidence="3" id="KW-0998">Cell outer membrane</keyword>
<dbReference type="Proteomes" id="UP001165393">
    <property type="component" value="Unassembled WGS sequence"/>
</dbReference>
<keyword evidence="9" id="KW-0675">Receptor</keyword>
<feature type="signal peptide" evidence="6">
    <location>
        <begin position="1"/>
        <end position="33"/>
    </location>
</feature>
<dbReference type="InterPro" id="IPR012910">
    <property type="entry name" value="Plug_dom"/>
</dbReference>
<dbReference type="InterPro" id="IPR036942">
    <property type="entry name" value="Beta-barrel_TonB_sf"/>
</dbReference>
<evidence type="ECO:0000259" key="8">
    <source>
        <dbReference type="Pfam" id="PF07715"/>
    </source>
</evidence>
<evidence type="ECO:0000259" key="7">
    <source>
        <dbReference type="Pfam" id="PF00593"/>
    </source>
</evidence>